<organism evidence="1 2">
    <name type="scientific">Persea americana</name>
    <name type="common">Avocado</name>
    <dbReference type="NCBI Taxonomy" id="3435"/>
    <lineage>
        <taxon>Eukaryota</taxon>
        <taxon>Viridiplantae</taxon>
        <taxon>Streptophyta</taxon>
        <taxon>Embryophyta</taxon>
        <taxon>Tracheophyta</taxon>
        <taxon>Spermatophyta</taxon>
        <taxon>Magnoliopsida</taxon>
        <taxon>Magnoliidae</taxon>
        <taxon>Laurales</taxon>
        <taxon>Lauraceae</taxon>
        <taxon>Persea</taxon>
    </lineage>
</organism>
<proteinExistence type="predicted"/>
<name>A0ACC2KTG4_PERAE</name>
<gene>
    <name evidence="1" type="ORF">MRB53_032820</name>
</gene>
<comment type="caution">
    <text evidence="1">The sequence shown here is derived from an EMBL/GenBank/DDBJ whole genome shotgun (WGS) entry which is preliminary data.</text>
</comment>
<evidence type="ECO:0000313" key="1">
    <source>
        <dbReference type="EMBL" id="KAJ8624290.1"/>
    </source>
</evidence>
<dbReference type="Proteomes" id="UP001234297">
    <property type="component" value="Chromosome 11"/>
</dbReference>
<accession>A0ACC2KTG4</accession>
<protein>
    <submittedName>
        <fullName evidence="1">Uncharacterized protein</fullName>
    </submittedName>
</protein>
<dbReference type="EMBL" id="CM056819">
    <property type="protein sequence ID" value="KAJ8624290.1"/>
    <property type="molecule type" value="Genomic_DNA"/>
</dbReference>
<sequence length="289" mass="31652">MFVAPVRVLVSSPRSLAYDRGRPFSSSVRPCPCPPLHPLTKSPPFRTLCIGKENHDASTQEFSVLSSDIPWDTGGIWSTMGLYFFSFHIPLSFGGLSVIAQMLHQPVMDPLAEALSLLLLQTTELLGAFAVLQYTAKPQYKLTTLFLSKKPSGERNWILAASLGFGFLLLVVILTSLLADVLVGPKDVNNPALKEILSSGSIAKAACVFIYCFITPVLEETVYRGFLLTSLATTMEWRRAVAISACVFTAAHLSWENSPQLFLIGCVLGSAYCWTGAYQQLFFWGAPSM</sequence>
<reference evidence="1 2" key="1">
    <citation type="journal article" date="2022" name="Hortic Res">
        <title>A haplotype resolved chromosomal level avocado genome allows analysis of novel avocado genes.</title>
        <authorList>
            <person name="Nath O."/>
            <person name="Fletcher S.J."/>
            <person name="Hayward A."/>
            <person name="Shaw L.M."/>
            <person name="Masouleh A.K."/>
            <person name="Furtado A."/>
            <person name="Henry R.J."/>
            <person name="Mitter N."/>
        </authorList>
    </citation>
    <scope>NUCLEOTIDE SEQUENCE [LARGE SCALE GENOMIC DNA]</scope>
    <source>
        <strain evidence="2">cv. Hass</strain>
    </source>
</reference>
<evidence type="ECO:0000313" key="2">
    <source>
        <dbReference type="Proteomes" id="UP001234297"/>
    </source>
</evidence>
<keyword evidence="2" id="KW-1185">Reference proteome</keyword>